<dbReference type="eggNOG" id="COG5510">
    <property type="taxonomic scope" value="Bacteria"/>
</dbReference>
<dbReference type="GO" id="GO:0016020">
    <property type="term" value="C:membrane"/>
    <property type="evidence" value="ECO:0007669"/>
    <property type="project" value="InterPro"/>
</dbReference>
<evidence type="ECO:0000256" key="4">
    <source>
        <dbReference type="ARBA" id="ARBA00023136"/>
    </source>
</evidence>
<name>C6XBP2_METGS</name>
<dbReference type="Proteomes" id="UP000002743">
    <property type="component" value="Chromosome"/>
</dbReference>
<evidence type="ECO:0000256" key="5">
    <source>
        <dbReference type="ARBA" id="ARBA00023139"/>
    </source>
</evidence>
<dbReference type="AlphaFoldDB" id="C6XBP2"/>
<sequence precursor="true">MNKIVSILCLCSFMLLTACNTMSGAGKDIQKGGEALENSADKNKGY</sequence>
<dbReference type="GO" id="GO:0009636">
    <property type="term" value="P:response to toxic substance"/>
    <property type="evidence" value="ECO:0007669"/>
    <property type="project" value="InterPro"/>
</dbReference>
<keyword evidence="6" id="KW-0449">Lipoprotein</keyword>
<keyword evidence="4" id="KW-0472">Membrane</keyword>
<dbReference type="EMBL" id="CP001674">
    <property type="protein sequence ID" value="ACT52012.1"/>
    <property type="molecule type" value="Genomic_DNA"/>
</dbReference>
<accession>C6XBP2</accession>
<dbReference type="OrthoDB" id="9181810at2"/>
<evidence type="ECO:0000256" key="3">
    <source>
        <dbReference type="ARBA" id="ARBA00022729"/>
    </source>
</evidence>
<dbReference type="PROSITE" id="PS51257">
    <property type="entry name" value="PROKAR_LIPOPROTEIN"/>
    <property type="match status" value="1"/>
</dbReference>
<reference evidence="8 9" key="2">
    <citation type="journal article" date="2011" name="J. Bacteriol.">
        <title>Genomes of three methylotrophs from a single niche uncover genetic and metabolic divergence of Methylophilaceae.</title>
        <authorList>
            <person name="Lapidus A."/>
            <person name="Clum A."/>
            <person name="Labutti K."/>
            <person name="Kaluzhnaya M.G."/>
            <person name="Lim S."/>
            <person name="Beck D.A."/>
            <person name="Glavina Del Rio T."/>
            <person name="Nolan M."/>
            <person name="Mavromatis K."/>
            <person name="Huntemann M."/>
            <person name="Lucas S."/>
            <person name="Lidstrom M.E."/>
            <person name="Ivanova N."/>
            <person name="Chistoserdova L."/>
        </authorList>
    </citation>
    <scope>NUCLEOTIDE SEQUENCE [LARGE SCALE GENOMIC DNA]</scope>
    <source>
        <strain evidence="8 9">SIP3-4</strain>
    </source>
</reference>
<evidence type="ECO:0000256" key="2">
    <source>
        <dbReference type="ARBA" id="ARBA00022475"/>
    </source>
</evidence>
<keyword evidence="9" id="KW-1185">Reference proteome</keyword>
<protein>
    <submittedName>
        <fullName evidence="8">Entericidin EcnAB</fullName>
    </submittedName>
</protein>
<dbReference type="KEGG" id="mei:Msip34_2775"/>
<keyword evidence="5" id="KW-0564">Palmitate</keyword>
<feature type="signal peptide" evidence="7">
    <location>
        <begin position="1"/>
        <end position="18"/>
    </location>
</feature>
<dbReference type="Pfam" id="PF08085">
    <property type="entry name" value="Entericidin"/>
    <property type="match status" value="1"/>
</dbReference>
<evidence type="ECO:0000256" key="7">
    <source>
        <dbReference type="SAM" id="SignalP"/>
    </source>
</evidence>
<dbReference type="HOGENOM" id="CLU_193827_5_1_4"/>
<organism evidence="8 9">
    <name type="scientific">Methylovorus glucosotrophus (strain SIP3-4)</name>
    <dbReference type="NCBI Taxonomy" id="582744"/>
    <lineage>
        <taxon>Bacteria</taxon>
        <taxon>Pseudomonadati</taxon>
        <taxon>Pseudomonadota</taxon>
        <taxon>Betaproteobacteria</taxon>
        <taxon>Nitrosomonadales</taxon>
        <taxon>Methylophilaceae</taxon>
        <taxon>Methylovorus</taxon>
    </lineage>
</organism>
<keyword evidence="3 7" id="KW-0732">Signal</keyword>
<gene>
    <name evidence="8" type="ordered locus">Msip34_2775</name>
</gene>
<dbReference type="InterPro" id="IPR012556">
    <property type="entry name" value="Entericidin"/>
</dbReference>
<feature type="chain" id="PRO_5002971013" evidence="7">
    <location>
        <begin position="19"/>
        <end position="46"/>
    </location>
</feature>
<evidence type="ECO:0000313" key="9">
    <source>
        <dbReference type="Proteomes" id="UP000002743"/>
    </source>
</evidence>
<dbReference type="RefSeq" id="WP_013443479.1">
    <property type="nucleotide sequence ID" value="NC_012969.1"/>
</dbReference>
<evidence type="ECO:0000256" key="6">
    <source>
        <dbReference type="ARBA" id="ARBA00023288"/>
    </source>
</evidence>
<reference evidence="9" key="1">
    <citation type="submission" date="2009-07" db="EMBL/GenBank/DDBJ databases">
        <title>Complete sequence of chromosome of Methylovorus sp. SIP3-4.</title>
        <authorList>
            <person name="Lucas S."/>
            <person name="Copeland A."/>
            <person name="Lapidus A."/>
            <person name="Glavina del Rio T."/>
            <person name="Tice H."/>
            <person name="Bruce D."/>
            <person name="Goodwin L."/>
            <person name="Pitluck S."/>
            <person name="Clum A."/>
            <person name="Larimer F."/>
            <person name="Land M."/>
            <person name="Hauser L."/>
            <person name="Kyrpides N."/>
            <person name="Mikhailova N."/>
            <person name="Kayluzhnaya M."/>
            <person name="Chistoserdova L."/>
        </authorList>
    </citation>
    <scope>NUCLEOTIDE SEQUENCE [LARGE SCALE GENOMIC DNA]</scope>
    <source>
        <strain evidence="9">SIP3-4</strain>
    </source>
</reference>
<proteinExistence type="inferred from homology"/>
<keyword evidence="2" id="KW-1003">Cell membrane</keyword>
<evidence type="ECO:0000256" key="1">
    <source>
        <dbReference type="ARBA" id="ARBA00010296"/>
    </source>
</evidence>
<evidence type="ECO:0000313" key="8">
    <source>
        <dbReference type="EMBL" id="ACT52012.1"/>
    </source>
</evidence>
<comment type="similarity">
    <text evidence="1">Belongs to the EcnA/EcnB lipoprotein family.</text>
</comment>